<comment type="caution">
    <text evidence="2">The sequence shown here is derived from an EMBL/GenBank/DDBJ whole genome shotgun (WGS) entry which is preliminary data.</text>
</comment>
<feature type="domain" description="PLD phosphodiesterase" evidence="1">
    <location>
        <begin position="408"/>
        <end position="435"/>
    </location>
</feature>
<gene>
    <name evidence="2" type="ORF">LK996_11800</name>
</gene>
<evidence type="ECO:0000259" key="1">
    <source>
        <dbReference type="PROSITE" id="PS50035"/>
    </source>
</evidence>
<reference evidence="2" key="1">
    <citation type="submission" date="2021-10" db="EMBL/GenBank/DDBJ databases">
        <authorList>
            <person name="Lyu M."/>
            <person name="Wang X."/>
            <person name="Meng X."/>
            <person name="Xu K."/>
        </authorList>
    </citation>
    <scope>NUCLEOTIDE SEQUENCE</scope>
    <source>
        <strain evidence="2">A6</strain>
    </source>
</reference>
<accession>A0ABS8JJH8</accession>
<dbReference type="CDD" id="cd09111">
    <property type="entry name" value="PLDc_ymdC_like_1"/>
    <property type="match status" value="1"/>
</dbReference>
<keyword evidence="3" id="KW-1185">Reference proteome</keyword>
<feature type="domain" description="PLD phosphodiesterase" evidence="1">
    <location>
        <begin position="173"/>
        <end position="200"/>
    </location>
</feature>
<dbReference type="InterPro" id="IPR025202">
    <property type="entry name" value="PLD-like_dom"/>
</dbReference>
<sequence length="518" mass="56869">MRRVSYRLVLAPVFLIALVGGALLLTNRLAPQATGVPSHALPLQPAQTGIDRELSPLLAAHPGKTGAIFLTDGVDAFAARALSARKAGRSLDLQYFIWHNDLTGRLLASEAHDAAERGVRVRILLDDMNASGLDPHLLALDAHPNIELRLYNPFRNRESVGRAFELMRRMVSMNHRMHNKAWIADGRVAIVGGRNIGEQYFSADAEVNFRDLDLLLLGPAAQQATAIFDAYWNSTAAVPISTLGAGKPEALRALLAKVIRDARGEGARRYLDRVADSQLARDYYGNVLHPHWSAGIQIVADPPVKGASDNRAEWLVGRLTSRISAARSEVYVISPYFVPGEDGTAMLSALTKRGARVGVVTNSLAATDVYAVHAGYAAYRGRLVGHGVDIHELRASARERTAKTLVGKRASLHTKAFVLDGERGFVGSFNVDPRSKNLNTEMGVLFDDPVMASQLRDEYLRLSGSDLSYRVYRDKQGDLRWLDGAQPTQRVLDREPDAGLWRRALVRISSWLPIESQL</sequence>
<dbReference type="Pfam" id="PF13091">
    <property type="entry name" value="PLDc_2"/>
    <property type="match status" value="2"/>
</dbReference>
<dbReference type="EMBL" id="JAJGAK010000002">
    <property type="protein sequence ID" value="MCC8363755.1"/>
    <property type="molecule type" value="Genomic_DNA"/>
</dbReference>
<proteinExistence type="predicted"/>
<protein>
    <submittedName>
        <fullName evidence="2">Phospholipase D family protein</fullName>
    </submittedName>
</protein>
<organism evidence="2 3">
    <name type="scientific">Noviluteimonas lactosilytica</name>
    <dbReference type="NCBI Taxonomy" id="2888523"/>
    <lineage>
        <taxon>Bacteria</taxon>
        <taxon>Pseudomonadati</taxon>
        <taxon>Pseudomonadota</taxon>
        <taxon>Gammaproteobacteria</taxon>
        <taxon>Lysobacterales</taxon>
        <taxon>Lysobacteraceae</taxon>
        <taxon>Noviluteimonas</taxon>
    </lineage>
</organism>
<dbReference type="Proteomes" id="UP001165293">
    <property type="component" value="Unassembled WGS sequence"/>
</dbReference>
<dbReference type="SMART" id="SM00155">
    <property type="entry name" value="PLDc"/>
    <property type="match status" value="2"/>
</dbReference>
<dbReference type="SUPFAM" id="SSF56024">
    <property type="entry name" value="Phospholipase D/nuclease"/>
    <property type="match status" value="2"/>
</dbReference>
<evidence type="ECO:0000313" key="3">
    <source>
        <dbReference type="Proteomes" id="UP001165293"/>
    </source>
</evidence>
<dbReference type="CDD" id="cd09113">
    <property type="entry name" value="PLDc_ymdC_like_2"/>
    <property type="match status" value="1"/>
</dbReference>
<dbReference type="PROSITE" id="PS50035">
    <property type="entry name" value="PLD"/>
    <property type="match status" value="2"/>
</dbReference>
<dbReference type="PANTHER" id="PTHR21248:SF12">
    <property type="entry name" value="CARDIOLIPIN SYNTHASE C"/>
    <property type="match status" value="1"/>
</dbReference>
<dbReference type="Gene3D" id="3.30.870.10">
    <property type="entry name" value="Endonuclease Chain A"/>
    <property type="match status" value="2"/>
</dbReference>
<dbReference type="InterPro" id="IPR001736">
    <property type="entry name" value="PLipase_D/transphosphatidylase"/>
</dbReference>
<evidence type="ECO:0000313" key="2">
    <source>
        <dbReference type="EMBL" id="MCC8363755.1"/>
    </source>
</evidence>
<name>A0ABS8JJH8_9GAMM</name>
<dbReference type="PANTHER" id="PTHR21248">
    <property type="entry name" value="CARDIOLIPIN SYNTHASE"/>
    <property type="match status" value="1"/>
</dbReference>